<dbReference type="PANTHER" id="PTHR34997:SF1">
    <property type="entry name" value="PEPTIDOGLYCAN-BINDING LYSIN DOMAIN"/>
    <property type="match status" value="1"/>
</dbReference>
<dbReference type="Gene3D" id="3.10.350.10">
    <property type="entry name" value="LysM domain"/>
    <property type="match status" value="1"/>
</dbReference>
<sequence length="110" mass="11680">MARPTQQLRAAAAVLLLLVVVVAVAIPATATTGARRRVPVPVPPPPPPPALADFTVHCTEAYGVKAGETCRSVARVFRIPLPRFMELNQNVTCGALFPGQWVCLRGVEVA</sequence>
<evidence type="ECO:0000256" key="3">
    <source>
        <dbReference type="SAM" id="SignalP"/>
    </source>
</evidence>
<dbReference type="GO" id="GO:0008061">
    <property type="term" value="F:chitin binding"/>
    <property type="evidence" value="ECO:0007669"/>
    <property type="project" value="UniProtKB-KW"/>
</dbReference>
<proteinExistence type="predicted"/>
<keyword evidence="6" id="KW-1185">Reference proteome</keyword>
<evidence type="ECO:0000313" key="6">
    <source>
        <dbReference type="Proteomes" id="UP000000768"/>
    </source>
</evidence>
<protein>
    <recommendedName>
        <fullName evidence="4">LysM domain-containing protein</fullName>
    </recommendedName>
</protein>
<evidence type="ECO:0000256" key="2">
    <source>
        <dbReference type="ARBA" id="ARBA00023026"/>
    </source>
</evidence>
<dbReference type="CDD" id="cd00118">
    <property type="entry name" value="LysM"/>
    <property type="match status" value="1"/>
</dbReference>
<reference evidence="5 6" key="1">
    <citation type="journal article" date="2009" name="Nature">
        <title>The Sorghum bicolor genome and the diversification of grasses.</title>
        <authorList>
            <person name="Paterson A.H."/>
            <person name="Bowers J.E."/>
            <person name="Bruggmann R."/>
            <person name="Dubchak I."/>
            <person name="Grimwood J."/>
            <person name="Gundlach H."/>
            <person name="Haberer G."/>
            <person name="Hellsten U."/>
            <person name="Mitros T."/>
            <person name="Poliakov A."/>
            <person name="Schmutz J."/>
            <person name="Spannagl M."/>
            <person name="Tang H."/>
            <person name="Wang X."/>
            <person name="Wicker T."/>
            <person name="Bharti A.K."/>
            <person name="Chapman J."/>
            <person name="Feltus F.A."/>
            <person name="Gowik U."/>
            <person name="Grigoriev I.V."/>
            <person name="Lyons E."/>
            <person name="Maher C.A."/>
            <person name="Martis M."/>
            <person name="Narechania A."/>
            <person name="Otillar R.P."/>
            <person name="Penning B.W."/>
            <person name="Salamov A.A."/>
            <person name="Wang Y."/>
            <person name="Zhang L."/>
            <person name="Carpita N.C."/>
            <person name="Freeling M."/>
            <person name="Gingle A.R."/>
            <person name="Hash C.T."/>
            <person name="Keller B."/>
            <person name="Klein P."/>
            <person name="Kresovich S."/>
            <person name="McCann M.C."/>
            <person name="Ming R."/>
            <person name="Peterson D.G."/>
            <person name="Mehboob-ur-Rahman"/>
            <person name="Ware D."/>
            <person name="Westhoff P."/>
            <person name="Mayer K.F."/>
            <person name="Messing J."/>
            <person name="Rokhsar D.S."/>
        </authorList>
    </citation>
    <scope>NUCLEOTIDE SEQUENCE [LARGE SCALE GENOMIC DNA]</scope>
    <source>
        <strain evidence="6">cv. BTx623</strain>
    </source>
</reference>
<organism evidence="5 6">
    <name type="scientific">Sorghum bicolor</name>
    <name type="common">Sorghum</name>
    <name type="synonym">Sorghum vulgare</name>
    <dbReference type="NCBI Taxonomy" id="4558"/>
    <lineage>
        <taxon>Eukaryota</taxon>
        <taxon>Viridiplantae</taxon>
        <taxon>Streptophyta</taxon>
        <taxon>Embryophyta</taxon>
        <taxon>Tracheophyta</taxon>
        <taxon>Spermatophyta</taxon>
        <taxon>Magnoliopsida</taxon>
        <taxon>Liliopsida</taxon>
        <taxon>Poales</taxon>
        <taxon>Poaceae</taxon>
        <taxon>PACMAD clade</taxon>
        <taxon>Panicoideae</taxon>
        <taxon>Andropogonodae</taxon>
        <taxon>Andropogoneae</taxon>
        <taxon>Sorghinae</taxon>
        <taxon>Sorghum</taxon>
    </lineage>
</organism>
<dbReference type="InterPro" id="IPR052210">
    <property type="entry name" value="LysM1-like"/>
</dbReference>
<gene>
    <name evidence="5" type="ORF">SORBI_3009G188600</name>
</gene>
<feature type="signal peptide" evidence="3">
    <location>
        <begin position="1"/>
        <end position="25"/>
    </location>
</feature>
<dbReference type="AlphaFoldDB" id="A0A1B6P981"/>
<keyword evidence="1" id="KW-0147">Chitin-binding</keyword>
<dbReference type="EMBL" id="CM000768">
    <property type="protein sequence ID" value="KXG22290.1"/>
    <property type="molecule type" value="Genomic_DNA"/>
</dbReference>
<keyword evidence="3" id="KW-0732">Signal</keyword>
<evidence type="ECO:0000313" key="5">
    <source>
        <dbReference type="EMBL" id="KXG22290.1"/>
    </source>
</evidence>
<dbReference type="InParanoid" id="A0A1B6P981"/>
<dbReference type="SUPFAM" id="SSF54106">
    <property type="entry name" value="LysM domain"/>
    <property type="match status" value="1"/>
</dbReference>
<dbReference type="Gramene" id="KXG22290">
    <property type="protein sequence ID" value="KXG22290"/>
    <property type="gene ID" value="SORBI_3009G188600"/>
</dbReference>
<evidence type="ECO:0000259" key="4">
    <source>
        <dbReference type="PROSITE" id="PS51782"/>
    </source>
</evidence>
<keyword evidence="2" id="KW-0843">Virulence</keyword>
<reference evidence="6" key="2">
    <citation type="journal article" date="2018" name="Plant J.">
        <title>The Sorghum bicolor reference genome: improved assembly, gene annotations, a transcriptome atlas, and signatures of genome organization.</title>
        <authorList>
            <person name="McCormick R.F."/>
            <person name="Truong S.K."/>
            <person name="Sreedasyam A."/>
            <person name="Jenkins J."/>
            <person name="Shu S."/>
            <person name="Sims D."/>
            <person name="Kennedy M."/>
            <person name="Amirebrahimi M."/>
            <person name="Weers B.D."/>
            <person name="McKinley B."/>
            <person name="Mattison A."/>
            <person name="Morishige D.T."/>
            <person name="Grimwood J."/>
            <person name="Schmutz J."/>
            <person name="Mullet J.E."/>
        </authorList>
    </citation>
    <scope>NUCLEOTIDE SEQUENCE [LARGE SCALE GENOMIC DNA]</scope>
    <source>
        <strain evidence="6">cv. BTx623</strain>
    </source>
</reference>
<dbReference type="PANTHER" id="PTHR34997">
    <property type="entry name" value="AM15"/>
    <property type="match status" value="1"/>
</dbReference>
<dbReference type="InterPro" id="IPR036779">
    <property type="entry name" value="LysM_dom_sf"/>
</dbReference>
<feature type="chain" id="PRO_5008588757" description="LysM domain-containing protein" evidence="3">
    <location>
        <begin position="26"/>
        <end position="110"/>
    </location>
</feature>
<dbReference type="Proteomes" id="UP000000768">
    <property type="component" value="Chromosome 9"/>
</dbReference>
<dbReference type="PROSITE" id="PS51782">
    <property type="entry name" value="LYSM"/>
    <property type="match status" value="1"/>
</dbReference>
<dbReference type="OMA" id="LNQEYTC"/>
<evidence type="ECO:0000256" key="1">
    <source>
        <dbReference type="ARBA" id="ARBA00022669"/>
    </source>
</evidence>
<dbReference type="InterPro" id="IPR018392">
    <property type="entry name" value="LysM"/>
</dbReference>
<dbReference type="Pfam" id="PF01476">
    <property type="entry name" value="LysM"/>
    <property type="match status" value="1"/>
</dbReference>
<accession>A0A1B6P981</accession>
<feature type="domain" description="LysM" evidence="4">
    <location>
        <begin position="60"/>
        <end position="104"/>
    </location>
</feature>
<name>A0A1B6P981_SORBI</name>